<dbReference type="Proteomes" id="UP001059596">
    <property type="component" value="Unassembled WGS sequence"/>
</dbReference>
<sequence>MQINFRESWTATRERLFMHNPHFQRSASVNSYLWPGNAFFYKYNPFEKHVFK</sequence>
<gene>
    <name evidence="1" type="ORF">M5D96_009667</name>
</gene>
<evidence type="ECO:0000313" key="2">
    <source>
        <dbReference type="Proteomes" id="UP001059596"/>
    </source>
</evidence>
<keyword evidence="2" id="KW-1185">Reference proteome</keyword>
<dbReference type="AlphaFoldDB" id="A0A9P9YIR8"/>
<comment type="caution">
    <text evidence="1">The sequence shown here is derived from an EMBL/GenBank/DDBJ whole genome shotgun (WGS) entry which is preliminary data.</text>
</comment>
<organism evidence="1 2">
    <name type="scientific">Drosophila gunungcola</name>
    <name type="common">fruit fly</name>
    <dbReference type="NCBI Taxonomy" id="103775"/>
    <lineage>
        <taxon>Eukaryota</taxon>
        <taxon>Metazoa</taxon>
        <taxon>Ecdysozoa</taxon>
        <taxon>Arthropoda</taxon>
        <taxon>Hexapoda</taxon>
        <taxon>Insecta</taxon>
        <taxon>Pterygota</taxon>
        <taxon>Neoptera</taxon>
        <taxon>Endopterygota</taxon>
        <taxon>Diptera</taxon>
        <taxon>Brachycera</taxon>
        <taxon>Muscomorpha</taxon>
        <taxon>Ephydroidea</taxon>
        <taxon>Drosophilidae</taxon>
        <taxon>Drosophila</taxon>
        <taxon>Sophophora</taxon>
    </lineage>
</organism>
<name>A0A9P9YIR8_9MUSC</name>
<accession>A0A9P9YIR8</accession>
<protein>
    <submittedName>
        <fullName evidence="1">Uncharacterized protein</fullName>
    </submittedName>
</protein>
<reference evidence="1" key="1">
    <citation type="journal article" date="2023" name="Genome Biol. Evol.">
        <title>Long-read-based Genome Assembly of Drosophila gunungcola Reveals Fewer Chemosensory Genes in Flower-breeding Species.</title>
        <authorList>
            <person name="Negi A."/>
            <person name="Liao B.Y."/>
            <person name="Yeh S.D."/>
        </authorList>
    </citation>
    <scope>NUCLEOTIDE SEQUENCE</scope>
    <source>
        <strain evidence="1">Sukarami</strain>
    </source>
</reference>
<evidence type="ECO:0000313" key="1">
    <source>
        <dbReference type="EMBL" id="KAI8037515.1"/>
    </source>
</evidence>
<proteinExistence type="predicted"/>
<dbReference type="EMBL" id="JAMKOV010000012">
    <property type="protein sequence ID" value="KAI8037515.1"/>
    <property type="molecule type" value="Genomic_DNA"/>
</dbReference>